<feature type="region of interest" description="Disordered" evidence="1">
    <location>
        <begin position="49"/>
        <end position="73"/>
    </location>
</feature>
<name>A0ABQ6MA08_9STRA</name>
<organism evidence="4 5">
    <name type="scientific">Tetraparma gracilis</name>
    <dbReference type="NCBI Taxonomy" id="2962635"/>
    <lineage>
        <taxon>Eukaryota</taxon>
        <taxon>Sar</taxon>
        <taxon>Stramenopiles</taxon>
        <taxon>Ochrophyta</taxon>
        <taxon>Bolidophyceae</taxon>
        <taxon>Parmales</taxon>
        <taxon>Triparmaceae</taxon>
        <taxon>Tetraparma</taxon>
    </lineage>
</organism>
<feature type="transmembrane region" description="Helical" evidence="2">
    <location>
        <begin position="562"/>
        <end position="580"/>
    </location>
</feature>
<feature type="chain" id="PRO_5046730945" evidence="3">
    <location>
        <begin position="16"/>
        <end position="738"/>
    </location>
</feature>
<dbReference type="EMBL" id="BRYB01001290">
    <property type="protein sequence ID" value="GMI22453.1"/>
    <property type="molecule type" value="Genomic_DNA"/>
</dbReference>
<keyword evidence="2" id="KW-0812">Transmembrane</keyword>
<keyword evidence="2" id="KW-1133">Transmembrane helix</keyword>
<evidence type="ECO:0000256" key="2">
    <source>
        <dbReference type="SAM" id="Phobius"/>
    </source>
</evidence>
<keyword evidence="3" id="KW-0732">Signal</keyword>
<accession>A0ABQ6MA08</accession>
<evidence type="ECO:0000313" key="4">
    <source>
        <dbReference type="EMBL" id="GMI22453.1"/>
    </source>
</evidence>
<feature type="transmembrane region" description="Helical" evidence="2">
    <location>
        <begin position="522"/>
        <end position="542"/>
    </location>
</feature>
<feature type="signal peptide" evidence="3">
    <location>
        <begin position="1"/>
        <end position="15"/>
    </location>
</feature>
<keyword evidence="2" id="KW-0472">Membrane</keyword>
<evidence type="ECO:0000256" key="3">
    <source>
        <dbReference type="SAM" id="SignalP"/>
    </source>
</evidence>
<evidence type="ECO:0000313" key="5">
    <source>
        <dbReference type="Proteomes" id="UP001165060"/>
    </source>
</evidence>
<reference evidence="4 5" key="1">
    <citation type="journal article" date="2023" name="Commun. Biol.">
        <title>Genome analysis of Parmales, the sister group of diatoms, reveals the evolutionary specialization of diatoms from phago-mixotrophs to photoautotrophs.</title>
        <authorList>
            <person name="Ban H."/>
            <person name="Sato S."/>
            <person name="Yoshikawa S."/>
            <person name="Yamada K."/>
            <person name="Nakamura Y."/>
            <person name="Ichinomiya M."/>
            <person name="Sato N."/>
            <person name="Blanc-Mathieu R."/>
            <person name="Endo H."/>
            <person name="Kuwata A."/>
            <person name="Ogata H."/>
        </authorList>
    </citation>
    <scope>NUCLEOTIDE SEQUENCE [LARGE SCALE GENOMIC DNA]</scope>
</reference>
<feature type="transmembrane region" description="Helical" evidence="2">
    <location>
        <begin position="380"/>
        <end position="401"/>
    </location>
</feature>
<evidence type="ECO:0000256" key="1">
    <source>
        <dbReference type="SAM" id="MobiDB-lite"/>
    </source>
</evidence>
<protein>
    <submittedName>
        <fullName evidence="4">Uncharacterized protein</fullName>
    </submittedName>
</protein>
<keyword evidence="5" id="KW-1185">Reference proteome</keyword>
<gene>
    <name evidence="4" type="ORF">TeGR_g9139</name>
</gene>
<feature type="transmembrane region" description="Helical" evidence="2">
    <location>
        <begin position="601"/>
        <end position="621"/>
    </location>
</feature>
<proteinExistence type="predicted"/>
<comment type="caution">
    <text evidence="4">The sequence shown here is derived from an EMBL/GenBank/DDBJ whole genome shotgun (WGS) entry which is preliminary data.</text>
</comment>
<dbReference type="Proteomes" id="UP001165060">
    <property type="component" value="Unassembled WGS sequence"/>
</dbReference>
<sequence length="738" mass="81132">MLLLLSLSRFPAIRGAYPAGKYVRALLSPGSRRLVFPPGCNDRYWAKPSVGGGEEEDAYESQHSPRPRRPRPPPFEMTKSCLLLFLLSSLLGYNLFSRLPLVPNLAGVACYGGGSLALMTSKSKLGDVARVAGMRLAALANTALALEQDACVVRKAATVGGVVAGRALVFDRRHRVRDGVGKLLDSGWRKVYFAFVRPAADFDEGDGVELGRLIYYQLSKLRKNSDELREELDTFIKRTTVLRECAYQHRFIDELLFHVIRNKVRVGAVQANFAVNTGLAFITSNETGRIGKSLAKVLMTNTTSGAATDEYISKYPALEELAAEYGWFKPMLRAIAEELMSGVLYGVKARAAVGAAVSTSDMVSDGVVLADYFRTGRTGFAHGLLAMIGVNMLLQLFVTWLQTRRLKKDRKKKFLLEAAATLTFTKPGLDAWRVASGAEQVQGSVFNPLAEMNISKAIEVATESIPGLVLQLVAALTGGVAGTSKSMLFSLAISAASTGLAGTSIWFDTDTDPGQRQRSRKWIHPLPFLPSVGFTIVFRSIVKVVADYTRSPLFAQPPFHGGAYWLGNLAFTQVTMMGAVHIYNEFYDESRGLGDKTKASVLWTCAAALTTTWALAFGYFATQIVVPKHRHVLYNTISGREWCCDRFLEGTTDEAKMLIFRTNRLLWEPEIGDQVKAWTLANWARFEDEAWFVAKIKEKVPDAYIPAAALQELGGRMRRRRGSAAGSVRESLGKEEGV</sequence>